<feature type="region of interest" description="Disordered" evidence="1">
    <location>
        <begin position="154"/>
        <end position="175"/>
    </location>
</feature>
<dbReference type="EMBL" id="CADEBC010000262">
    <property type="protein sequence ID" value="CAB3227413.1"/>
    <property type="molecule type" value="Genomic_DNA"/>
</dbReference>
<dbReference type="AlphaFoldDB" id="A0A8S0Z4B3"/>
<comment type="caution">
    <text evidence="2">The sequence shown here is derived from an EMBL/GenBank/DDBJ whole genome shotgun (WGS) entry which is preliminary data.</text>
</comment>
<evidence type="ECO:0000313" key="3">
    <source>
        <dbReference type="Proteomes" id="UP000494106"/>
    </source>
</evidence>
<feature type="region of interest" description="Disordered" evidence="1">
    <location>
        <begin position="1"/>
        <end position="135"/>
    </location>
</feature>
<evidence type="ECO:0000256" key="1">
    <source>
        <dbReference type="SAM" id="MobiDB-lite"/>
    </source>
</evidence>
<dbReference type="Proteomes" id="UP000494106">
    <property type="component" value="Unassembled WGS sequence"/>
</dbReference>
<proteinExistence type="predicted"/>
<feature type="compositionally biased region" description="Basic and acidic residues" evidence="1">
    <location>
        <begin position="518"/>
        <end position="529"/>
    </location>
</feature>
<organism evidence="2 3">
    <name type="scientific">Arctia plantaginis</name>
    <name type="common">Wood tiger moth</name>
    <name type="synonym">Phalaena plantaginis</name>
    <dbReference type="NCBI Taxonomy" id="874455"/>
    <lineage>
        <taxon>Eukaryota</taxon>
        <taxon>Metazoa</taxon>
        <taxon>Ecdysozoa</taxon>
        <taxon>Arthropoda</taxon>
        <taxon>Hexapoda</taxon>
        <taxon>Insecta</taxon>
        <taxon>Pterygota</taxon>
        <taxon>Neoptera</taxon>
        <taxon>Endopterygota</taxon>
        <taxon>Lepidoptera</taxon>
        <taxon>Glossata</taxon>
        <taxon>Ditrysia</taxon>
        <taxon>Noctuoidea</taxon>
        <taxon>Erebidae</taxon>
        <taxon>Arctiinae</taxon>
        <taxon>Arctia</taxon>
    </lineage>
</organism>
<feature type="region of interest" description="Disordered" evidence="1">
    <location>
        <begin position="584"/>
        <end position="605"/>
    </location>
</feature>
<name>A0A8S0Z4B3_ARCPL</name>
<keyword evidence="3" id="KW-1185">Reference proteome</keyword>
<feature type="compositionally biased region" description="Low complexity" evidence="1">
    <location>
        <begin position="22"/>
        <end position="36"/>
    </location>
</feature>
<protein>
    <submittedName>
        <fullName evidence="2">Uncharacterized protein</fullName>
    </submittedName>
</protein>
<reference evidence="2 3" key="1">
    <citation type="submission" date="2020-04" db="EMBL/GenBank/DDBJ databases">
        <authorList>
            <person name="Wallbank WR R."/>
            <person name="Pardo Diaz C."/>
            <person name="Kozak K."/>
            <person name="Martin S."/>
            <person name="Jiggins C."/>
            <person name="Moest M."/>
            <person name="Warren A I."/>
            <person name="Byers J.R.P. K."/>
            <person name="Montejo-Kovacevich G."/>
            <person name="Yen C E."/>
        </authorList>
    </citation>
    <scope>NUCLEOTIDE SEQUENCE [LARGE SCALE GENOMIC DNA]</scope>
</reference>
<accession>A0A8S0Z4B3</accession>
<evidence type="ECO:0000313" key="2">
    <source>
        <dbReference type="EMBL" id="CAB3227413.1"/>
    </source>
</evidence>
<gene>
    <name evidence="2" type="ORF">APLA_LOCUS3292</name>
</gene>
<dbReference type="OrthoDB" id="6930725at2759"/>
<sequence length="771" mass="83982">MSASQRKVAARKPVAKKLEMDSSPSGVSSAVSALAGIGPSPPQVKASRNLREKVLTKTVRAMDPAKQTRVAGSAVPQVTVGPNALGGKAAEQAKPEQHTSSKGSDIATCTAEPGTREVSGGEEPAASEASVETPNDQILQRIFNWQQEDLSPMPVVSDDESAGSVPNSPSFERKRRPSLLVTSGKRLGVEMDAATREANEALLRGKEALESSGNIKREFKQTTLESLQTLYEIVLALSDSRSRHKENLEKERSRHARELVRAERAHSREMSELHKRVATGLDRACEDIKETLEESKAVRNWLGYETREPFDQIGQIGRSLADLGVRQEGLADRLAQLACGPADSYHQDLTNIKTGLEKMSSRVDTLRRDLERTKEECLRAGEVCREVLSAVRQKPDDHGVADVKGHLADIRKEVTELSKICLENRATVGAMSASQRKVAARKPVAKKLEMDSSPSGVSSAVSALAGIGPSPPQVKASRNLREKVLTKTVRAMDPAKQTRVAGSAVPLVTVGPNAPGGKDAEQAKPEQHTSSKGSDIAACTAEPGTREVSGGGEPAASEASVETPNDQILQRIFNWQQEDLSPMPVVSDDESAGSVPNSPSFERKRRPSLLVTSGKRLGVEMDAATREANEALLRGKEALESSGNIKREFKQTTLESLQTLYEIVLALSDSRSRHKENLEKERSRHARELVRAERAHSREMSELHKRVATGLDRACEDIKETLEESKAVRNWLGYETREPFDQIGQIGRSLADLGVRQEGLLRADRDSNTRI</sequence>
<feature type="region of interest" description="Disordered" evidence="1">
    <location>
        <begin position="506"/>
        <end position="564"/>
    </location>
</feature>